<gene>
    <name evidence="3" type="ORF">ACCB08055</name>
</gene>
<dbReference type="GO" id="GO:0043023">
    <property type="term" value="F:ribosomal large subunit binding"/>
    <property type="evidence" value="ECO:0007669"/>
    <property type="project" value="TreeGrafter"/>
</dbReference>
<evidence type="ECO:0000259" key="2">
    <source>
        <dbReference type="Pfam" id="PF22958"/>
    </source>
</evidence>
<keyword evidence="1" id="KW-0479">Metal-binding</keyword>
<dbReference type="GO" id="GO:0008270">
    <property type="term" value="F:zinc ion binding"/>
    <property type="evidence" value="ECO:0007669"/>
    <property type="project" value="UniProtKB-KW"/>
</dbReference>
<sequence>MKQSLHCCQLYGNLCLLLINKIEDWYCVVSIEKLVLPKLWRVLRSGGQCCASIVYPNLLPFISQFPKLNVDSYYLYINFFNNMRQGFSVKSVQISRSEMLAVTTSFIECLRYSILLNVNNQDLSNMLLREQLIPALEMCLKENNQMKQILFSEITHLIRYWSKNRYNHDYKSYSYLIEEFWKNLNILFTSLIDASENSEIFDISDTNNSQIEFLITLKTAPMHSRKNLKVKFCNTEENNDSIPNTKY</sequence>
<dbReference type="PANTHER" id="PTHR12389">
    <property type="entry name" value="ZINC FINGER PROTEIN 294"/>
    <property type="match status" value="1"/>
</dbReference>
<comment type="similarity">
    <text evidence="1">Belongs to the LTN1 family.</text>
</comment>
<dbReference type="InterPro" id="IPR039795">
    <property type="entry name" value="LTN1/Rkr1"/>
</dbReference>
<keyword evidence="1" id="KW-0833">Ubl conjugation pathway</keyword>
<reference evidence="3" key="1">
    <citation type="submission" date="2011-11" db="EMBL/GenBank/DDBJ databases">
        <title>Decoding the brain transcriptome of the Eastern honeybee (Apis cerana) based on pyrosequencing.</title>
        <authorList>
            <person name="Sun L."/>
            <person name="Zheng H."/>
            <person name="Wang Y."/>
            <person name="Xie X."/>
            <person name="Zhu Y."/>
            <person name="Gu W."/>
            <person name="Wang S."/>
        </authorList>
    </citation>
    <scope>NUCLEOTIDE SEQUENCE</scope>
    <source>
        <tissue evidence="3">Brain</tissue>
    </source>
</reference>
<dbReference type="GO" id="GO:0072344">
    <property type="term" value="P:rescue of stalled ribosome"/>
    <property type="evidence" value="ECO:0007669"/>
    <property type="project" value="UniProtKB-UniRule"/>
</dbReference>
<organism evidence="3">
    <name type="scientific">Apis cerana</name>
    <name type="common">Indian honeybee</name>
    <dbReference type="NCBI Taxonomy" id="7461"/>
    <lineage>
        <taxon>Eukaryota</taxon>
        <taxon>Metazoa</taxon>
        <taxon>Ecdysozoa</taxon>
        <taxon>Arthropoda</taxon>
        <taxon>Hexapoda</taxon>
        <taxon>Insecta</taxon>
        <taxon>Pterygota</taxon>
        <taxon>Neoptera</taxon>
        <taxon>Endopterygota</taxon>
        <taxon>Hymenoptera</taxon>
        <taxon>Apocrita</taxon>
        <taxon>Aculeata</taxon>
        <taxon>Apoidea</taxon>
        <taxon>Anthophila</taxon>
        <taxon>Apidae</taxon>
        <taxon>Apis</taxon>
    </lineage>
</organism>
<accession>V9IIV2</accession>
<dbReference type="GO" id="GO:0016567">
    <property type="term" value="P:protein ubiquitination"/>
    <property type="evidence" value="ECO:0007669"/>
    <property type="project" value="UniProtKB-UniPathway"/>
</dbReference>
<evidence type="ECO:0000256" key="1">
    <source>
        <dbReference type="RuleBase" id="RU367090"/>
    </source>
</evidence>
<name>V9IIV2_APICE</name>
<comment type="pathway">
    <text evidence="1">Protein modification; protein ubiquitination.</text>
</comment>
<protein>
    <recommendedName>
        <fullName evidence="1">E3 ubiquitin-protein ligase listerin</fullName>
        <ecNumber evidence="1">2.3.2.27</ecNumber>
    </recommendedName>
    <alternativeName>
        <fullName evidence="1">RING-type E3 ubiquitin transferase listerin</fullName>
    </alternativeName>
</protein>
<proteinExistence type="evidence at transcript level"/>
<dbReference type="GO" id="GO:0005829">
    <property type="term" value="C:cytosol"/>
    <property type="evidence" value="ECO:0007669"/>
    <property type="project" value="UniProtKB-UniRule"/>
</dbReference>
<feature type="domain" description="E3 ubiquitin-protein ligase listerin N-terminal" evidence="2">
    <location>
        <begin position="6"/>
        <end position="65"/>
    </location>
</feature>
<dbReference type="UniPathway" id="UPA00143"/>
<dbReference type="EMBL" id="JR046834">
    <property type="protein sequence ID" value="AEY60264.1"/>
    <property type="molecule type" value="mRNA"/>
</dbReference>
<comment type="function">
    <text evidence="1">E3 ubiquitin-protein ligase. Component of the ribosome quality control complex (RQC), a ribosome-associated complex that mediates ubiquitination and extraction of incompletely synthesized nascent chains for proteasomal degradation.</text>
</comment>
<dbReference type="GO" id="GO:1990112">
    <property type="term" value="C:RQC complex"/>
    <property type="evidence" value="ECO:0007669"/>
    <property type="project" value="UniProtKB-UniRule"/>
</dbReference>
<keyword evidence="1" id="KW-0863">Zinc-finger</keyword>
<comment type="subunit">
    <text evidence="1">Component of the ribosome quality control complex (RQC).</text>
</comment>
<comment type="catalytic activity">
    <reaction evidence="1">
        <text>S-ubiquitinyl-[E2 ubiquitin-conjugating enzyme]-L-cysteine + [acceptor protein]-L-lysine = [E2 ubiquitin-conjugating enzyme]-L-cysteine + N(6)-ubiquitinyl-[acceptor protein]-L-lysine.</text>
        <dbReference type="EC" id="2.3.2.27"/>
    </reaction>
</comment>
<keyword evidence="1" id="KW-0808">Transferase</keyword>
<keyword evidence="1" id="KW-0862">Zinc</keyword>
<dbReference type="GO" id="GO:0061630">
    <property type="term" value="F:ubiquitin protein ligase activity"/>
    <property type="evidence" value="ECO:0007669"/>
    <property type="project" value="UniProtKB-UniRule"/>
</dbReference>
<dbReference type="AlphaFoldDB" id="V9IIV2"/>
<dbReference type="EC" id="2.3.2.27" evidence="1"/>
<dbReference type="Pfam" id="PF22958">
    <property type="entry name" value="Ltn1_1st"/>
    <property type="match status" value="1"/>
</dbReference>
<dbReference type="GO" id="GO:1990116">
    <property type="term" value="P:ribosome-associated ubiquitin-dependent protein catabolic process"/>
    <property type="evidence" value="ECO:0007669"/>
    <property type="project" value="UniProtKB-UniRule"/>
</dbReference>
<evidence type="ECO:0000313" key="3">
    <source>
        <dbReference type="EMBL" id="AEY60264.1"/>
    </source>
</evidence>
<dbReference type="InterPro" id="IPR054476">
    <property type="entry name" value="Ltn1_N"/>
</dbReference>
<dbReference type="PANTHER" id="PTHR12389:SF0">
    <property type="entry name" value="E3 UBIQUITIN-PROTEIN LIGASE LISTERIN"/>
    <property type="match status" value="1"/>
</dbReference>